<dbReference type="Proteomes" id="UP001497516">
    <property type="component" value="Chromosome 6"/>
</dbReference>
<accession>A0AAV2FFR1</accession>
<gene>
    <name evidence="1" type="ORF">LTRI10_LOCUS36697</name>
</gene>
<name>A0AAV2FFR1_9ROSI</name>
<evidence type="ECO:0000313" key="1">
    <source>
        <dbReference type="EMBL" id="CAL1396320.1"/>
    </source>
</evidence>
<evidence type="ECO:0000313" key="2">
    <source>
        <dbReference type="Proteomes" id="UP001497516"/>
    </source>
</evidence>
<reference evidence="1 2" key="1">
    <citation type="submission" date="2024-04" db="EMBL/GenBank/DDBJ databases">
        <authorList>
            <person name="Fracassetti M."/>
        </authorList>
    </citation>
    <scope>NUCLEOTIDE SEQUENCE [LARGE SCALE GENOMIC DNA]</scope>
</reference>
<keyword evidence="2" id="KW-1185">Reference proteome</keyword>
<sequence>MQSSILARPTSKTSFVEMCTLLESSSSSWYQPFGVLLKSTTPVPPVQLSDEPPMSFYELPMAILTSYLASGHLDYSNTTHRSLVPSLLFHSLVFPLKAFRPFMAVVK</sequence>
<proteinExistence type="predicted"/>
<dbReference type="AlphaFoldDB" id="A0AAV2FFR1"/>
<dbReference type="EMBL" id="OZ034819">
    <property type="protein sequence ID" value="CAL1396320.1"/>
    <property type="molecule type" value="Genomic_DNA"/>
</dbReference>
<protein>
    <submittedName>
        <fullName evidence="1">Uncharacterized protein</fullName>
    </submittedName>
</protein>
<organism evidence="1 2">
    <name type="scientific">Linum trigynum</name>
    <dbReference type="NCBI Taxonomy" id="586398"/>
    <lineage>
        <taxon>Eukaryota</taxon>
        <taxon>Viridiplantae</taxon>
        <taxon>Streptophyta</taxon>
        <taxon>Embryophyta</taxon>
        <taxon>Tracheophyta</taxon>
        <taxon>Spermatophyta</taxon>
        <taxon>Magnoliopsida</taxon>
        <taxon>eudicotyledons</taxon>
        <taxon>Gunneridae</taxon>
        <taxon>Pentapetalae</taxon>
        <taxon>rosids</taxon>
        <taxon>fabids</taxon>
        <taxon>Malpighiales</taxon>
        <taxon>Linaceae</taxon>
        <taxon>Linum</taxon>
    </lineage>
</organism>